<gene>
    <name evidence="1" type="ORF">LSAT_V11C500285220</name>
</gene>
<protein>
    <recommendedName>
        <fullName evidence="3">Reverse transcriptase domain-containing protein</fullName>
    </recommendedName>
</protein>
<evidence type="ECO:0000313" key="1">
    <source>
        <dbReference type="EMBL" id="KAJ0205969.1"/>
    </source>
</evidence>
<accession>A0A9R1XD56</accession>
<dbReference type="PANTHER" id="PTHR33116:SF79">
    <property type="entry name" value="REVERSE TRANSCRIPTASE DOMAIN, ZINC FINGER, CCHC-TYPE-RELATED"/>
    <property type="match status" value="1"/>
</dbReference>
<proteinExistence type="predicted"/>
<keyword evidence="2" id="KW-1185">Reference proteome</keyword>
<sequence length="153" mass="17164">MMFLGFGERWRAWIRGMFSNARSSGLRQGDPLSPFLFILTMEGLHIAMDDAVSKGVFREAQLESDDLAISHLFYADYAIFLGCSTDSFLFVCLGIPVGESMRLASWKTRLLSIGGRLTLVKSVLGSLGIYYLSIFRTSVAVLQVLENMRARFF</sequence>
<dbReference type="Proteomes" id="UP000235145">
    <property type="component" value="Unassembled WGS sequence"/>
</dbReference>
<reference evidence="1 2" key="1">
    <citation type="journal article" date="2017" name="Nat. Commun.">
        <title>Genome assembly with in vitro proximity ligation data and whole-genome triplication in lettuce.</title>
        <authorList>
            <person name="Reyes-Chin-Wo S."/>
            <person name="Wang Z."/>
            <person name="Yang X."/>
            <person name="Kozik A."/>
            <person name="Arikit S."/>
            <person name="Song C."/>
            <person name="Xia L."/>
            <person name="Froenicke L."/>
            <person name="Lavelle D.O."/>
            <person name="Truco M.J."/>
            <person name="Xia R."/>
            <person name="Zhu S."/>
            <person name="Xu C."/>
            <person name="Xu H."/>
            <person name="Xu X."/>
            <person name="Cox K."/>
            <person name="Korf I."/>
            <person name="Meyers B.C."/>
            <person name="Michelmore R.W."/>
        </authorList>
    </citation>
    <scope>NUCLEOTIDE SEQUENCE [LARGE SCALE GENOMIC DNA]</scope>
    <source>
        <strain evidence="2">cv. Salinas</strain>
        <tissue evidence="1">Seedlings</tissue>
    </source>
</reference>
<organism evidence="1 2">
    <name type="scientific">Lactuca sativa</name>
    <name type="common">Garden lettuce</name>
    <dbReference type="NCBI Taxonomy" id="4236"/>
    <lineage>
        <taxon>Eukaryota</taxon>
        <taxon>Viridiplantae</taxon>
        <taxon>Streptophyta</taxon>
        <taxon>Embryophyta</taxon>
        <taxon>Tracheophyta</taxon>
        <taxon>Spermatophyta</taxon>
        <taxon>Magnoliopsida</taxon>
        <taxon>eudicotyledons</taxon>
        <taxon>Gunneridae</taxon>
        <taxon>Pentapetalae</taxon>
        <taxon>asterids</taxon>
        <taxon>campanulids</taxon>
        <taxon>Asterales</taxon>
        <taxon>Asteraceae</taxon>
        <taxon>Cichorioideae</taxon>
        <taxon>Cichorieae</taxon>
        <taxon>Lactucinae</taxon>
        <taxon>Lactuca</taxon>
    </lineage>
</organism>
<dbReference type="AlphaFoldDB" id="A0A9R1XD56"/>
<name>A0A9R1XD56_LACSA</name>
<dbReference type="PANTHER" id="PTHR33116">
    <property type="entry name" value="REVERSE TRANSCRIPTASE ZINC-BINDING DOMAIN-CONTAINING PROTEIN-RELATED-RELATED"/>
    <property type="match status" value="1"/>
</dbReference>
<evidence type="ECO:0008006" key="3">
    <source>
        <dbReference type="Google" id="ProtNLM"/>
    </source>
</evidence>
<evidence type="ECO:0000313" key="2">
    <source>
        <dbReference type="Proteomes" id="UP000235145"/>
    </source>
</evidence>
<dbReference type="EMBL" id="NBSK02000005">
    <property type="protein sequence ID" value="KAJ0205969.1"/>
    <property type="molecule type" value="Genomic_DNA"/>
</dbReference>
<comment type="caution">
    <text evidence="1">The sequence shown here is derived from an EMBL/GenBank/DDBJ whole genome shotgun (WGS) entry which is preliminary data.</text>
</comment>